<evidence type="ECO:0000256" key="2">
    <source>
        <dbReference type="ARBA" id="ARBA00022448"/>
    </source>
</evidence>
<dbReference type="EMBL" id="JACHHG010000001">
    <property type="protein sequence ID" value="MBB6096861.1"/>
    <property type="molecule type" value="Genomic_DNA"/>
</dbReference>
<evidence type="ECO:0000256" key="1">
    <source>
        <dbReference type="ARBA" id="ARBA00004651"/>
    </source>
</evidence>
<comment type="caution">
    <text evidence="11">The sequence shown here is derived from an EMBL/GenBank/DDBJ whole genome shotgun (WGS) entry which is preliminary data.</text>
</comment>
<name>A0A841HTV9_9DEIO</name>
<evidence type="ECO:0000256" key="6">
    <source>
        <dbReference type="ARBA" id="ARBA00022989"/>
    </source>
</evidence>
<dbReference type="Pfam" id="PF02080">
    <property type="entry name" value="TrkA_C"/>
    <property type="match status" value="1"/>
</dbReference>
<evidence type="ECO:0000256" key="7">
    <source>
        <dbReference type="ARBA" id="ARBA00023065"/>
    </source>
</evidence>
<dbReference type="AlphaFoldDB" id="A0A841HTV9"/>
<dbReference type="RefSeq" id="WP_183983711.1">
    <property type="nucleotide sequence ID" value="NZ_JACHHG010000001.1"/>
</dbReference>
<dbReference type="InterPro" id="IPR006153">
    <property type="entry name" value="Cation/H_exchanger_TM"/>
</dbReference>
<dbReference type="Gene3D" id="1.20.1530.20">
    <property type="match status" value="1"/>
</dbReference>
<feature type="transmembrane region" description="Helical" evidence="9">
    <location>
        <begin position="57"/>
        <end position="78"/>
    </location>
</feature>
<evidence type="ECO:0000256" key="4">
    <source>
        <dbReference type="ARBA" id="ARBA00022475"/>
    </source>
</evidence>
<dbReference type="Gene3D" id="3.30.70.1450">
    <property type="entry name" value="Regulator of K+ conductance, C-terminal domain"/>
    <property type="match status" value="1"/>
</dbReference>
<dbReference type="InterPro" id="IPR036721">
    <property type="entry name" value="RCK_C_sf"/>
</dbReference>
<feature type="transmembrane region" description="Helical" evidence="9">
    <location>
        <begin position="33"/>
        <end position="51"/>
    </location>
</feature>
<feature type="transmembrane region" description="Helical" evidence="9">
    <location>
        <begin position="366"/>
        <end position="389"/>
    </location>
</feature>
<evidence type="ECO:0000259" key="10">
    <source>
        <dbReference type="PROSITE" id="PS51202"/>
    </source>
</evidence>
<keyword evidence="3" id="KW-0050">Antiport</keyword>
<dbReference type="Pfam" id="PF00999">
    <property type="entry name" value="Na_H_Exchanger"/>
    <property type="match status" value="1"/>
</dbReference>
<evidence type="ECO:0000256" key="9">
    <source>
        <dbReference type="SAM" id="Phobius"/>
    </source>
</evidence>
<feature type="transmembrane region" description="Helical" evidence="9">
    <location>
        <begin position="6"/>
        <end position="26"/>
    </location>
</feature>
<feature type="transmembrane region" description="Helical" evidence="9">
    <location>
        <begin position="277"/>
        <end position="295"/>
    </location>
</feature>
<gene>
    <name evidence="11" type="ORF">HNR42_000273</name>
</gene>
<dbReference type="PANTHER" id="PTHR32507">
    <property type="entry name" value="NA(+)/H(+) ANTIPORTER 1"/>
    <property type="match status" value="1"/>
</dbReference>
<keyword evidence="12" id="KW-1185">Reference proteome</keyword>
<feature type="transmembrane region" description="Helical" evidence="9">
    <location>
        <begin position="90"/>
        <end position="114"/>
    </location>
</feature>
<evidence type="ECO:0000313" key="12">
    <source>
        <dbReference type="Proteomes" id="UP000569951"/>
    </source>
</evidence>
<feature type="transmembrane region" description="Helical" evidence="9">
    <location>
        <begin position="334"/>
        <end position="354"/>
    </location>
</feature>
<dbReference type="InterPro" id="IPR006037">
    <property type="entry name" value="RCK_C"/>
</dbReference>
<dbReference type="PROSITE" id="PS51202">
    <property type="entry name" value="RCK_C"/>
    <property type="match status" value="1"/>
</dbReference>
<organism evidence="11 12">
    <name type="scientific">Deinobacterium chartae</name>
    <dbReference type="NCBI Taxonomy" id="521158"/>
    <lineage>
        <taxon>Bacteria</taxon>
        <taxon>Thermotogati</taxon>
        <taxon>Deinococcota</taxon>
        <taxon>Deinococci</taxon>
        <taxon>Deinococcales</taxon>
        <taxon>Deinococcaceae</taxon>
        <taxon>Deinobacterium</taxon>
    </lineage>
</organism>
<feature type="transmembrane region" description="Helical" evidence="9">
    <location>
        <begin position="301"/>
        <end position="322"/>
    </location>
</feature>
<dbReference type="NCBIfam" id="NF003716">
    <property type="entry name" value="PRK05326.1-3"/>
    <property type="match status" value="1"/>
</dbReference>
<accession>A0A841HTV9</accession>
<keyword evidence="4" id="KW-1003">Cell membrane</keyword>
<keyword evidence="7" id="KW-0406">Ion transport</keyword>
<keyword evidence="6 9" id="KW-1133">Transmembrane helix</keyword>
<keyword evidence="2" id="KW-0813">Transport</keyword>
<feature type="domain" description="RCK C-terminal" evidence="10">
    <location>
        <begin position="403"/>
        <end position="484"/>
    </location>
</feature>
<dbReference type="GO" id="GO:0008324">
    <property type="term" value="F:monoatomic cation transmembrane transporter activity"/>
    <property type="evidence" value="ECO:0007669"/>
    <property type="project" value="InterPro"/>
</dbReference>
<dbReference type="InterPro" id="IPR038770">
    <property type="entry name" value="Na+/solute_symporter_sf"/>
</dbReference>
<dbReference type="GO" id="GO:1902600">
    <property type="term" value="P:proton transmembrane transport"/>
    <property type="evidence" value="ECO:0007669"/>
    <property type="project" value="InterPro"/>
</dbReference>
<evidence type="ECO:0000256" key="8">
    <source>
        <dbReference type="ARBA" id="ARBA00023136"/>
    </source>
</evidence>
<sequence>MHQIETAIFGAALLGLLSIIATKVSGRLGIPGLLVFLAIGMLAGSEGLGGIDFDDPLAAQFLGILGLSFILFSGGLATQWRTVRPVLGPGLALATLGVAFTTLLVGLFATWLLGISLVEGLLLGAVVSSTDASAVFSVLRERALGLKGQVKPLLEFESGINDPMAVFLTIGLTELALHPEQSGWTIVPMFLRQMLLGGLLGLLLGRASVWLVNRLNLPFDGLYPVLTVMLVLLIYGLSAALGGSGFLAVYLAAVVMGNSEFIHKRSLTQFHEGITQLFEIGLFLALGLLVFPSQLLSVATAALLISLFLMFVARPISVYLSLLPWPMKKREKSMVAWVGLRGAVPIVLATFPLLERAPGANLIFNIAFFIVLTSVLLQGTTLPLVARLLRVSAPLPEKTPLFLEYTPTGAGRNDLVEVNVPHGSSVVGRRIVDLHFPKEALIVLIHRGGQFIIPRGATTLEGGDSLQILAHHDALREVRARVAERAALEVEESAGPG</sequence>
<dbReference type="Proteomes" id="UP000569951">
    <property type="component" value="Unassembled WGS sequence"/>
</dbReference>
<keyword evidence="5 9" id="KW-0812">Transmembrane</keyword>
<dbReference type="GO" id="GO:0015297">
    <property type="term" value="F:antiporter activity"/>
    <property type="evidence" value="ECO:0007669"/>
    <property type="project" value="UniProtKB-KW"/>
</dbReference>
<dbReference type="PANTHER" id="PTHR32507:SF7">
    <property type="entry name" value="K(+)_H(+) ANTIPORTER NHAP2"/>
    <property type="match status" value="1"/>
</dbReference>
<dbReference type="GO" id="GO:0005886">
    <property type="term" value="C:plasma membrane"/>
    <property type="evidence" value="ECO:0007669"/>
    <property type="project" value="UniProtKB-SubCell"/>
</dbReference>
<reference evidence="11 12" key="1">
    <citation type="submission" date="2020-08" db="EMBL/GenBank/DDBJ databases">
        <title>Genomic Encyclopedia of Type Strains, Phase IV (KMG-IV): sequencing the most valuable type-strain genomes for metagenomic binning, comparative biology and taxonomic classification.</title>
        <authorList>
            <person name="Goeker M."/>
        </authorList>
    </citation>
    <scope>NUCLEOTIDE SEQUENCE [LARGE SCALE GENOMIC DNA]</scope>
    <source>
        <strain evidence="11 12">DSM 21458</strain>
    </source>
</reference>
<protein>
    <submittedName>
        <fullName evidence="11">Cell volume regulation protein A</fullName>
    </submittedName>
</protein>
<proteinExistence type="predicted"/>
<evidence type="ECO:0000256" key="5">
    <source>
        <dbReference type="ARBA" id="ARBA00022692"/>
    </source>
</evidence>
<feature type="transmembrane region" description="Helical" evidence="9">
    <location>
        <begin position="120"/>
        <end position="139"/>
    </location>
</feature>
<keyword evidence="8 9" id="KW-0472">Membrane</keyword>
<dbReference type="GO" id="GO:0006813">
    <property type="term" value="P:potassium ion transport"/>
    <property type="evidence" value="ECO:0007669"/>
    <property type="project" value="InterPro"/>
</dbReference>
<feature type="transmembrane region" description="Helical" evidence="9">
    <location>
        <begin position="232"/>
        <end position="256"/>
    </location>
</feature>
<feature type="transmembrane region" description="Helical" evidence="9">
    <location>
        <begin position="194"/>
        <end position="212"/>
    </location>
</feature>
<dbReference type="NCBIfam" id="NF003715">
    <property type="entry name" value="PRK05326.1-2"/>
    <property type="match status" value="1"/>
</dbReference>
<comment type="subcellular location">
    <subcellularLocation>
        <location evidence="1">Cell membrane</location>
        <topology evidence="1">Multi-pass membrane protein</topology>
    </subcellularLocation>
</comment>
<evidence type="ECO:0000256" key="3">
    <source>
        <dbReference type="ARBA" id="ARBA00022449"/>
    </source>
</evidence>
<evidence type="ECO:0000313" key="11">
    <source>
        <dbReference type="EMBL" id="MBB6096861.1"/>
    </source>
</evidence>
<dbReference type="SUPFAM" id="SSF116726">
    <property type="entry name" value="TrkA C-terminal domain-like"/>
    <property type="match status" value="1"/>
</dbReference>